<reference evidence="3 4" key="1">
    <citation type="submission" date="2016-11" db="UniProtKB">
        <authorList>
            <consortium name="WormBaseParasite"/>
        </authorList>
    </citation>
    <scope>IDENTIFICATION</scope>
</reference>
<dbReference type="WBParaSite" id="maker-uti_cns_0045391-snap-gene-0.8-mRNA-1">
    <property type="protein sequence ID" value="maker-uti_cns_0045391-snap-gene-0.8-mRNA-1"/>
    <property type="gene ID" value="maker-uti_cns_0045391-snap-gene-0.8"/>
</dbReference>
<accession>A0A1I8FVN7</accession>
<dbReference type="AlphaFoldDB" id="A0A1I8FVN7"/>
<name>A0A1I8FVN7_9PLAT</name>
<evidence type="ECO:0000256" key="1">
    <source>
        <dbReference type="SAM" id="MobiDB-lite"/>
    </source>
</evidence>
<sequence length="101" mass="11754">MQTMQTVVDNPKLSTNSPGTHRLASSSWHRPVTSCQKFADYSAKLANSQARIRICPKRIRRLAILPPLQPPRQRRRWPVCYWNGRACWTLAMPKSLRWPID</sequence>
<organism evidence="2 3">
    <name type="scientific">Macrostomum lignano</name>
    <dbReference type="NCBI Taxonomy" id="282301"/>
    <lineage>
        <taxon>Eukaryota</taxon>
        <taxon>Metazoa</taxon>
        <taxon>Spiralia</taxon>
        <taxon>Lophotrochozoa</taxon>
        <taxon>Platyhelminthes</taxon>
        <taxon>Rhabditophora</taxon>
        <taxon>Macrostomorpha</taxon>
        <taxon>Macrostomida</taxon>
        <taxon>Macrostomidae</taxon>
        <taxon>Macrostomum</taxon>
    </lineage>
</organism>
<keyword evidence="2" id="KW-1185">Reference proteome</keyword>
<protein>
    <submittedName>
        <fullName evidence="3 4">Uncharacterized protein</fullName>
    </submittedName>
</protein>
<evidence type="ECO:0000313" key="3">
    <source>
        <dbReference type="WBParaSite" id="maker-uti_cns_0000181-snap-gene-0.8-mRNA-1"/>
    </source>
</evidence>
<dbReference type="WBParaSite" id="maker-uti_cns_0000181-snap-gene-0.8-mRNA-1">
    <property type="protein sequence ID" value="maker-uti_cns_0000181-snap-gene-0.8-mRNA-1"/>
    <property type="gene ID" value="maker-uti_cns_0000181-snap-gene-0.8"/>
</dbReference>
<evidence type="ECO:0000313" key="2">
    <source>
        <dbReference type="Proteomes" id="UP000095280"/>
    </source>
</evidence>
<proteinExistence type="predicted"/>
<feature type="region of interest" description="Disordered" evidence="1">
    <location>
        <begin position="1"/>
        <end position="25"/>
    </location>
</feature>
<dbReference type="Proteomes" id="UP000095280">
    <property type="component" value="Unplaced"/>
</dbReference>
<evidence type="ECO:0000313" key="4">
    <source>
        <dbReference type="WBParaSite" id="maker-uti_cns_0045391-snap-gene-0.8-mRNA-1"/>
    </source>
</evidence>